<proteinExistence type="predicted"/>
<organism evidence="1 2">
    <name type="scientific">Solea senegalensis</name>
    <name type="common">Senegalese sole</name>
    <dbReference type="NCBI Taxonomy" id="28829"/>
    <lineage>
        <taxon>Eukaryota</taxon>
        <taxon>Metazoa</taxon>
        <taxon>Chordata</taxon>
        <taxon>Craniata</taxon>
        <taxon>Vertebrata</taxon>
        <taxon>Euteleostomi</taxon>
        <taxon>Actinopterygii</taxon>
        <taxon>Neopterygii</taxon>
        <taxon>Teleostei</taxon>
        <taxon>Neoteleostei</taxon>
        <taxon>Acanthomorphata</taxon>
        <taxon>Carangaria</taxon>
        <taxon>Pleuronectiformes</taxon>
        <taxon>Pleuronectoidei</taxon>
        <taxon>Soleidae</taxon>
        <taxon>Solea</taxon>
    </lineage>
</organism>
<dbReference type="AlphaFoldDB" id="A0AAV6RPB8"/>
<comment type="caution">
    <text evidence="1">The sequence shown here is derived from an EMBL/GenBank/DDBJ whole genome shotgun (WGS) entry which is preliminary data.</text>
</comment>
<evidence type="ECO:0000313" key="1">
    <source>
        <dbReference type="EMBL" id="KAG7506488.1"/>
    </source>
</evidence>
<reference evidence="1 2" key="1">
    <citation type="journal article" date="2021" name="Sci. Rep.">
        <title>Chromosome anchoring in Senegalese sole (Solea senegalensis) reveals sex-associated markers and genome rearrangements in flatfish.</title>
        <authorList>
            <person name="Guerrero-Cozar I."/>
            <person name="Gomez-Garrido J."/>
            <person name="Berbel C."/>
            <person name="Martinez-Blanch J.F."/>
            <person name="Alioto T."/>
            <person name="Claros M.G."/>
            <person name="Gagnaire P.A."/>
            <person name="Manchado M."/>
        </authorList>
    </citation>
    <scope>NUCLEOTIDE SEQUENCE [LARGE SCALE GENOMIC DNA]</scope>
    <source>
        <strain evidence="1">Sse05_10M</strain>
    </source>
</reference>
<sequence>MTLPVFVTERFSSTKFERTLSYRLVFFSYAQIHDSGDARALKRKRVDLKKREADESKSSLRTRRDDFKSAERSIKIPICGWTYR</sequence>
<protein>
    <submittedName>
        <fullName evidence="1">Uncharacterized protein</fullName>
    </submittedName>
</protein>
<name>A0AAV6RPB8_SOLSE</name>
<accession>A0AAV6RPB8</accession>
<evidence type="ECO:0000313" key="2">
    <source>
        <dbReference type="Proteomes" id="UP000693946"/>
    </source>
</evidence>
<dbReference type="Proteomes" id="UP000693946">
    <property type="component" value="Linkage Group LG18"/>
</dbReference>
<dbReference type="EMBL" id="JAGKHQ010000010">
    <property type="protein sequence ID" value="KAG7506488.1"/>
    <property type="molecule type" value="Genomic_DNA"/>
</dbReference>
<keyword evidence="2" id="KW-1185">Reference proteome</keyword>
<gene>
    <name evidence="1" type="ORF">JOB18_007153</name>
</gene>